<name>A0A1L9VR54_ASPGL</name>
<evidence type="ECO:0000313" key="2">
    <source>
        <dbReference type="EMBL" id="OJJ86408.1"/>
    </source>
</evidence>
<accession>A0A1L9VR54</accession>
<evidence type="ECO:0000313" key="3">
    <source>
        <dbReference type="Proteomes" id="UP000184300"/>
    </source>
</evidence>
<feature type="compositionally biased region" description="Low complexity" evidence="1">
    <location>
        <begin position="14"/>
        <end position="30"/>
    </location>
</feature>
<sequence length="69" mass="7448">MHPRREYPTHKTTKPPSSSAPSSPSSHLSPDPAPICRWSDSPTTSTSITESETHGTVVTGTKKKRNPGH</sequence>
<feature type="region of interest" description="Disordered" evidence="1">
    <location>
        <begin position="1"/>
        <end position="69"/>
    </location>
</feature>
<gene>
    <name evidence="2" type="ORF">ASPGLDRAFT_1224285</name>
</gene>
<proteinExistence type="predicted"/>
<protein>
    <submittedName>
        <fullName evidence="2">Uncharacterized protein</fullName>
    </submittedName>
</protein>
<feature type="compositionally biased region" description="Low complexity" evidence="1">
    <location>
        <begin position="39"/>
        <end position="60"/>
    </location>
</feature>
<organism evidence="2 3">
    <name type="scientific">Aspergillus glaucus CBS 516.65</name>
    <dbReference type="NCBI Taxonomy" id="1160497"/>
    <lineage>
        <taxon>Eukaryota</taxon>
        <taxon>Fungi</taxon>
        <taxon>Dikarya</taxon>
        <taxon>Ascomycota</taxon>
        <taxon>Pezizomycotina</taxon>
        <taxon>Eurotiomycetes</taxon>
        <taxon>Eurotiomycetidae</taxon>
        <taxon>Eurotiales</taxon>
        <taxon>Aspergillaceae</taxon>
        <taxon>Aspergillus</taxon>
        <taxon>Aspergillus subgen. Aspergillus</taxon>
    </lineage>
</organism>
<dbReference type="VEuPathDB" id="FungiDB:ASPGLDRAFT_1224285"/>
<dbReference type="Proteomes" id="UP000184300">
    <property type="component" value="Unassembled WGS sequence"/>
</dbReference>
<keyword evidence="3" id="KW-1185">Reference proteome</keyword>
<dbReference type="RefSeq" id="XP_022403097.1">
    <property type="nucleotide sequence ID" value="XM_022540321.1"/>
</dbReference>
<dbReference type="GeneID" id="34456582"/>
<dbReference type="AlphaFoldDB" id="A0A1L9VR54"/>
<evidence type="ECO:0000256" key="1">
    <source>
        <dbReference type="SAM" id="MobiDB-lite"/>
    </source>
</evidence>
<dbReference type="EMBL" id="KV878892">
    <property type="protein sequence ID" value="OJJ86408.1"/>
    <property type="molecule type" value="Genomic_DNA"/>
</dbReference>
<reference evidence="3" key="1">
    <citation type="journal article" date="2017" name="Genome Biol.">
        <title>Comparative genomics reveals high biological diversity and specific adaptations in the industrially and medically important fungal genus Aspergillus.</title>
        <authorList>
            <person name="de Vries R.P."/>
            <person name="Riley R."/>
            <person name="Wiebenga A."/>
            <person name="Aguilar-Osorio G."/>
            <person name="Amillis S."/>
            <person name="Uchima C.A."/>
            <person name="Anderluh G."/>
            <person name="Asadollahi M."/>
            <person name="Askin M."/>
            <person name="Barry K."/>
            <person name="Battaglia E."/>
            <person name="Bayram O."/>
            <person name="Benocci T."/>
            <person name="Braus-Stromeyer S.A."/>
            <person name="Caldana C."/>
            <person name="Canovas D."/>
            <person name="Cerqueira G.C."/>
            <person name="Chen F."/>
            <person name="Chen W."/>
            <person name="Choi C."/>
            <person name="Clum A."/>
            <person name="Dos Santos R.A."/>
            <person name="Damasio A.R."/>
            <person name="Diallinas G."/>
            <person name="Emri T."/>
            <person name="Fekete E."/>
            <person name="Flipphi M."/>
            <person name="Freyberg S."/>
            <person name="Gallo A."/>
            <person name="Gournas C."/>
            <person name="Habgood R."/>
            <person name="Hainaut M."/>
            <person name="Harispe M.L."/>
            <person name="Henrissat B."/>
            <person name="Hilden K.S."/>
            <person name="Hope R."/>
            <person name="Hossain A."/>
            <person name="Karabika E."/>
            <person name="Karaffa L."/>
            <person name="Karanyi Z."/>
            <person name="Krasevec N."/>
            <person name="Kuo A."/>
            <person name="Kusch H."/>
            <person name="LaButti K."/>
            <person name="Lagendijk E.L."/>
            <person name="Lapidus A."/>
            <person name="Levasseur A."/>
            <person name="Lindquist E."/>
            <person name="Lipzen A."/>
            <person name="Logrieco A.F."/>
            <person name="MacCabe A."/>
            <person name="Maekelae M.R."/>
            <person name="Malavazi I."/>
            <person name="Melin P."/>
            <person name="Meyer V."/>
            <person name="Mielnichuk N."/>
            <person name="Miskei M."/>
            <person name="Molnar A.P."/>
            <person name="Mule G."/>
            <person name="Ngan C.Y."/>
            <person name="Orejas M."/>
            <person name="Orosz E."/>
            <person name="Ouedraogo J.P."/>
            <person name="Overkamp K.M."/>
            <person name="Park H.-S."/>
            <person name="Perrone G."/>
            <person name="Piumi F."/>
            <person name="Punt P.J."/>
            <person name="Ram A.F."/>
            <person name="Ramon A."/>
            <person name="Rauscher S."/>
            <person name="Record E."/>
            <person name="Riano-Pachon D.M."/>
            <person name="Robert V."/>
            <person name="Roehrig J."/>
            <person name="Ruller R."/>
            <person name="Salamov A."/>
            <person name="Salih N.S."/>
            <person name="Samson R.A."/>
            <person name="Sandor E."/>
            <person name="Sanguinetti M."/>
            <person name="Schuetze T."/>
            <person name="Sepcic K."/>
            <person name="Shelest E."/>
            <person name="Sherlock G."/>
            <person name="Sophianopoulou V."/>
            <person name="Squina F.M."/>
            <person name="Sun H."/>
            <person name="Susca A."/>
            <person name="Todd R.B."/>
            <person name="Tsang A."/>
            <person name="Unkles S.E."/>
            <person name="van de Wiele N."/>
            <person name="van Rossen-Uffink D."/>
            <person name="Oliveira J.V."/>
            <person name="Vesth T.C."/>
            <person name="Visser J."/>
            <person name="Yu J.-H."/>
            <person name="Zhou M."/>
            <person name="Andersen M.R."/>
            <person name="Archer D.B."/>
            <person name="Baker S.E."/>
            <person name="Benoit I."/>
            <person name="Brakhage A.A."/>
            <person name="Braus G.H."/>
            <person name="Fischer R."/>
            <person name="Frisvad J.C."/>
            <person name="Goldman G.H."/>
            <person name="Houbraken J."/>
            <person name="Oakley B."/>
            <person name="Pocsi I."/>
            <person name="Scazzocchio C."/>
            <person name="Seiboth B."/>
            <person name="vanKuyk P.A."/>
            <person name="Wortman J."/>
            <person name="Dyer P.S."/>
            <person name="Grigoriev I.V."/>
        </authorList>
    </citation>
    <scope>NUCLEOTIDE SEQUENCE [LARGE SCALE GENOMIC DNA]</scope>
    <source>
        <strain evidence="3">CBS 516.65</strain>
    </source>
</reference>